<reference evidence="1 2" key="1">
    <citation type="journal article" date="2017" name="Biochemistry">
        <title>Identification of the Biosynthetic Pathway for the Antibiotic Bicyclomycin.</title>
        <authorList>
            <person name="Patteson J."/>
            <person name="Cai W."/>
            <person name="Johnson R.A."/>
            <person name="Santa Maria K."/>
            <person name="Li B."/>
        </authorList>
    </citation>
    <scope>NUCLEOTIDE SEQUENCE [LARGE SCALE GENOMIC DNA]</scope>
    <source>
        <strain evidence="1 2">ATCC 21532</strain>
    </source>
</reference>
<sequence>MKITGLQQRLLADVVAIGSPYPLVLTGGYAVQAHGLVDRFSEDLDLATESPAPMEGIAAALQRGLTERSWRVRAVETTPLSARMVVTEAPTGAECEVDVFKETMAHPPLQTAYGPVLALDDVVGTKVRALAARGYPRDLVDVHAAFASGRWSRVEVEELGRAHAGDAFDLGELRARLDGAEWTDDREFAAYGLDEEQIAGLRRWAQEWADDIGERLLEEAPYEDEE</sequence>
<keyword evidence="2" id="KW-1185">Reference proteome</keyword>
<dbReference type="EMBL" id="NHZO01000148">
    <property type="protein sequence ID" value="PHQ50777.1"/>
    <property type="molecule type" value="Genomic_DNA"/>
</dbReference>
<protein>
    <recommendedName>
        <fullName evidence="3">Nucleotidyl transferase AbiEii/AbiGii toxin family protein</fullName>
    </recommendedName>
</protein>
<name>A0A2G1XHT0_STRCJ</name>
<dbReference type="OrthoDB" id="3870258at2"/>
<evidence type="ECO:0008006" key="3">
    <source>
        <dbReference type="Google" id="ProtNLM"/>
    </source>
</evidence>
<organism evidence="1 2">
    <name type="scientific">Streptomyces cinnamoneus</name>
    <name type="common">Streptoverticillium cinnamoneum</name>
    <dbReference type="NCBI Taxonomy" id="53446"/>
    <lineage>
        <taxon>Bacteria</taxon>
        <taxon>Bacillati</taxon>
        <taxon>Actinomycetota</taxon>
        <taxon>Actinomycetes</taxon>
        <taxon>Kitasatosporales</taxon>
        <taxon>Streptomycetaceae</taxon>
        <taxon>Streptomyces</taxon>
        <taxon>Streptomyces cinnamoneus group</taxon>
    </lineage>
</organism>
<dbReference type="RefSeq" id="WP_099200068.1">
    <property type="nucleotide sequence ID" value="NZ_JBIRXA010000005.1"/>
</dbReference>
<proteinExistence type="predicted"/>
<gene>
    <name evidence="1" type="ORF">BLA24_18565</name>
</gene>
<accession>A0A2G1XHT0</accession>
<evidence type="ECO:0000313" key="2">
    <source>
        <dbReference type="Proteomes" id="UP000222531"/>
    </source>
</evidence>
<dbReference type="InterPro" id="IPR014942">
    <property type="entry name" value="AbiEii"/>
</dbReference>
<dbReference type="Proteomes" id="UP000222531">
    <property type="component" value="Unassembled WGS sequence"/>
</dbReference>
<evidence type="ECO:0000313" key="1">
    <source>
        <dbReference type="EMBL" id="PHQ50777.1"/>
    </source>
</evidence>
<comment type="caution">
    <text evidence="1">The sequence shown here is derived from an EMBL/GenBank/DDBJ whole genome shotgun (WGS) entry which is preliminary data.</text>
</comment>
<dbReference type="Pfam" id="PF08843">
    <property type="entry name" value="AbiEii"/>
    <property type="match status" value="1"/>
</dbReference>
<dbReference type="AlphaFoldDB" id="A0A2G1XHT0"/>